<dbReference type="AlphaFoldDB" id="A0A0V0I1J0"/>
<dbReference type="EMBL" id="GEDG01012175">
    <property type="protein sequence ID" value="JAP26485.1"/>
    <property type="molecule type" value="Transcribed_RNA"/>
</dbReference>
<evidence type="ECO:0000313" key="1">
    <source>
        <dbReference type="EMBL" id="JAP26485.1"/>
    </source>
</evidence>
<sequence>MKVGVLHIALMCCIKIKAYLSRFTYIVKSLFWVDTANGPFEKDVYALNFAILNYFVILNVRNYARLWLLGDFKNIVECVLDPPKVSSLL</sequence>
<protein>
    <submittedName>
        <fullName evidence="1">Putative ovule protein</fullName>
    </submittedName>
</protein>
<proteinExistence type="predicted"/>
<organism evidence="1">
    <name type="scientific">Solanum chacoense</name>
    <name type="common">Chaco potato</name>
    <dbReference type="NCBI Taxonomy" id="4108"/>
    <lineage>
        <taxon>Eukaryota</taxon>
        <taxon>Viridiplantae</taxon>
        <taxon>Streptophyta</taxon>
        <taxon>Embryophyta</taxon>
        <taxon>Tracheophyta</taxon>
        <taxon>Spermatophyta</taxon>
        <taxon>Magnoliopsida</taxon>
        <taxon>eudicotyledons</taxon>
        <taxon>Gunneridae</taxon>
        <taxon>Pentapetalae</taxon>
        <taxon>asterids</taxon>
        <taxon>lamiids</taxon>
        <taxon>Solanales</taxon>
        <taxon>Solanaceae</taxon>
        <taxon>Solanoideae</taxon>
        <taxon>Solaneae</taxon>
        <taxon>Solanum</taxon>
    </lineage>
</organism>
<name>A0A0V0I1J0_SOLCH</name>
<accession>A0A0V0I1J0</accession>
<reference evidence="1" key="1">
    <citation type="submission" date="2015-12" db="EMBL/GenBank/DDBJ databases">
        <title>Gene expression during late stages of embryo sac development: a critical building block for successful pollen-pistil interactions.</title>
        <authorList>
            <person name="Liu Y."/>
            <person name="Joly V."/>
            <person name="Sabar M."/>
            <person name="Matton D.P."/>
        </authorList>
    </citation>
    <scope>NUCLEOTIDE SEQUENCE</scope>
</reference>